<dbReference type="InterPro" id="IPR000821">
    <property type="entry name" value="Ala_racemase"/>
</dbReference>
<dbReference type="InterPro" id="IPR009006">
    <property type="entry name" value="Ala_racemase/Decarboxylase_C"/>
</dbReference>
<dbReference type="EC" id="5.1.1.1" evidence="4"/>
<dbReference type="InterPro" id="IPR001608">
    <property type="entry name" value="Ala_racemase_N"/>
</dbReference>
<dbReference type="PROSITE" id="PS00395">
    <property type="entry name" value="ALANINE_RACEMASE"/>
    <property type="match status" value="1"/>
</dbReference>
<evidence type="ECO:0000256" key="2">
    <source>
        <dbReference type="ARBA" id="ARBA00022898"/>
    </source>
</evidence>
<comment type="similarity">
    <text evidence="4">Belongs to the alanine racemase family.</text>
</comment>
<organism evidence="8 9">
    <name type="scientific">candidate division WOR-3 bacterium 4484_18</name>
    <dbReference type="NCBI Taxonomy" id="2020626"/>
    <lineage>
        <taxon>Bacteria</taxon>
        <taxon>Bacteria division WOR-3</taxon>
    </lineage>
</organism>
<dbReference type="PANTHER" id="PTHR30511:SF0">
    <property type="entry name" value="ALANINE RACEMASE, CATABOLIC-RELATED"/>
    <property type="match status" value="1"/>
</dbReference>
<evidence type="ECO:0000259" key="7">
    <source>
        <dbReference type="SMART" id="SM01005"/>
    </source>
</evidence>
<comment type="cofactor">
    <cofactor evidence="1 4 5">
        <name>pyridoxal 5'-phosphate</name>
        <dbReference type="ChEBI" id="CHEBI:597326"/>
    </cofactor>
</comment>
<feature type="binding site" evidence="4 6">
    <location>
        <position position="304"/>
    </location>
    <ligand>
        <name>substrate</name>
    </ligand>
</feature>
<dbReference type="SMART" id="SM01005">
    <property type="entry name" value="Ala_racemase_C"/>
    <property type="match status" value="1"/>
</dbReference>
<evidence type="ECO:0000256" key="4">
    <source>
        <dbReference type="HAMAP-Rule" id="MF_01201"/>
    </source>
</evidence>
<evidence type="ECO:0000313" key="8">
    <source>
        <dbReference type="EMBL" id="OYV03558.1"/>
    </source>
</evidence>
<dbReference type="Gene3D" id="3.20.20.10">
    <property type="entry name" value="Alanine racemase"/>
    <property type="match status" value="1"/>
</dbReference>
<comment type="pathway">
    <text evidence="4">Amino-acid biosynthesis; D-alanine biosynthesis; D-alanine from L-alanine: step 1/1.</text>
</comment>
<dbReference type="PRINTS" id="PR00992">
    <property type="entry name" value="ALARACEMASE"/>
</dbReference>
<feature type="active site" description="Proton acceptor; specific for L-alanine" evidence="4">
    <location>
        <position position="256"/>
    </location>
</feature>
<dbReference type="UniPathway" id="UPA00042">
    <property type="reaction ID" value="UER00497"/>
</dbReference>
<sequence length="361" mass="40526">MISRTWVEIDLATLRHNLTVIRGRLKDKKLLAVVKADAYGHGLDGLAPILDQYIDFWGVASLDEAFKIRNNKPIVILSPILQPEVTPVVENSFIPTVSSMEIVHALSKEAQKLRKVVNIFVEVDTGMRRTGVPVENAIEFINHVEDIPNVKIMSIFTHLATASLSKGGPKVLEQVRHFRNLLKRLRNSYMVHIANSAGWLRFPQTYEEFDLVRIGILIYGLSPFDHKPTIPVKPILEWKTRIVDIRWVDKGMGVSYDHIFVAPCRMKLATLSVGYGDGYPRSLSNRGHVMIHGKKAPIVGKVCMDLTIVDVTNIPDVKIGDEVTLVGPGITMEEVAKLADTVNYEVATRISPRVPRIYLEK</sequence>
<dbReference type="FunFam" id="3.20.20.10:FF:000002">
    <property type="entry name" value="Alanine racemase"/>
    <property type="match status" value="1"/>
</dbReference>
<dbReference type="SUPFAM" id="SSF51419">
    <property type="entry name" value="PLP-binding barrel"/>
    <property type="match status" value="1"/>
</dbReference>
<evidence type="ECO:0000256" key="1">
    <source>
        <dbReference type="ARBA" id="ARBA00001933"/>
    </source>
</evidence>
<dbReference type="InterPro" id="IPR011079">
    <property type="entry name" value="Ala_racemase_C"/>
</dbReference>
<comment type="function">
    <text evidence="4">Catalyzes the interconversion of L-alanine and D-alanine. May also act on other amino acids.</text>
</comment>
<dbReference type="GO" id="GO:0008784">
    <property type="term" value="F:alanine racemase activity"/>
    <property type="evidence" value="ECO:0007669"/>
    <property type="project" value="UniProtKB-UniRule"/>
</dbReference>
<dbReference type="GO" id="GO:0030170">
    <property type="term" value="F:pyridoxal phosphate binding"/>
    <property type="evidence" value="ECO:0007669"/>
    <property type="project" value="UniProtKB-UniRule"/>
</dbReference>
<dbReference type="Gene3D" id="2.40.37.10">
    <property type="entry name" value="Lyase, Ornithine Decarboxylase, Chain A, domain 1"/>
    <property type="match status" value="1"/>
</dbReference>
<dbReference type="Pfam" id="PF01168">
    <property type="entry name" value="Ala_racemase_N"/>
    <property type="match status" value="1"/>
</dbReference>
<reference evidence="9" key="1">
    <citation type="submission" date="2017-07" db="EMBL/GenBank/DDBJ databases">
        <title>Novel pathways for hydrocarbon cycling and metabolic interdependencies in hydrothermal sediment communities.</title>
        <authorList>
            <person name="Dombrowski N."/>
            <person name="Seitz K."/>
            <person name="Teske A."/>
            <person name="Baker B."/>
        </authorList>
    </citation>
    <scope>NUCLEOTIDE SEQUENCE [LARGE SCALE GENOMIC DNA]</scope>
</reference>
<feature type="binding site" evidence="4 6">
    <location>
        <position position="129"/>
    </location>
    <ligand>
        <name>substrate</name>
    </ligand>
</feature>
<name>A0A257LV40_UNCW3</name>
<dbReference type="InterPro" id="IPR020622">
    <property type="entry name" value="Ala_racemase_pyridoxalP-BS"/>
</dbReference>
<comment type="caution">
    <text evidence="8">The sequence shown here is derived from an EMBL/GenBank/DDBJ whole genome shotgun (WGS) entry which is preliminary data.</text>
</comment>
<accession>A0A257LV40</accession>
<dbReference type="Proteomes" id="UP000216312">
    <property type="component" value="Unassembled WGS sequence"/>
</dbReference>
<keyword evidence="3 4" id="KW-0413">Isomerase</keyword>
<dbReference type="NCBIfam" id="TIGR00492">
    <property type="entry name" value="alr"/>
    <property type="match status" value="1"/>
</dbReference>
<gene>
    <name evidence="8" type="primary">alr</name>
    <name evidence="8" type="ORF">CGW93_00550</name>
</gene>
<dbReference type="Pfam" id="PF00842">
    <property type="entry name" value="Ala_racemase_C"/>
    <property type="match status" value="1"/>
</dbReference>
<comment type="catalytic activity">
    <reaction evidence="4">
        <text>L-alanine = D-alanine</text>
        <dbReference type="Rhea" id="RHEA:20249"/>
        <dbReference type="ChEBI" id="CHEBI:57416"/>
        <dbReference type="ChEBI" id="CHEBI:57972"/>
        <dbReference type="EC" id="5.1.1.1"/>
    </reaction>
</comment>
<dbReference type="GO" id="GO:0005829">
    <property type="term" value="C:cytosol"/>
    <property type="evidence" value="ECO:0007669"/>
    <property type="project" value="TreeGrafter"/>
</dbReference>
<protein>
    <recommendedName>
        <fullName evidence="4">Alanine racemase</fullName>
        <ecNumber evidence="4">5.1.1.1</ecNumber>
    </recommendedName>
</protein>
<proteinExistence type="inferred from homology"/>
<evidence type="ECO:0000256" key="3">
    <source>
        <dbReference type="ARBA" id="ARBA00023235"/>
    </source>
</evidence>
<dbReference type="PANTHER" id="PTHR30511">
    <property type="entry name" value="ALANINE RACEMASE"/>
    <property type="match status" value="1"/>
</dbReference>
<dbReference type="AlphaFoldDB" id="A0A257LV40"/>
<evidence type="ECO:0000256" key="6">
    <source>
        <dbReference type="PIRSR" id="PIRSR600821-52"/>
    </source>
</evidence>
<dbReference type="EMBL" id="NMUJ01000003">
    <property type="protein sequence ID" value="OYV03558.1"/>
    <property type="molecule type" value="Genomic_DNA"/>
</dbReference>
<evidence type="ECO:0000256" key="5">
    <source>
        <dbReference type="PIRSR" id="PIRSR600821-50"/>
    </source>
</evidence>
<dbReference type="GO" id="GO:0030632">
    <property type="term" value="P:D-alanine biosynthetic process"/>
    <property type="evidence" value="ECO:0007669"/>
    <property type="project" value="UniProtKB-UniRule"/>
</dbReference>
<feature type="modified residue" description="N6-(pyridoxal phosphate)lysine" evidence="4 5">
    <location>
        <position position="35"/>
    </location>
</feature>
<dbReference type="HAMAP" id="MF_01201">
    <property type="entry name" value="Ala_racemase"/>
    <property type="match status" value="1"/>
</dbReference>
<keyword evidence="2 4" id="KW-0663">Pyridoxal phosphate</keyword>
<evidence type="ECO:0000313" key="9">
    <source>
        <dbReference type="Proteomes" id="UP000216312"/>
    </source>
</evidence>
<feature type="active site" description="Proton acceptor; specific for D-alanine" evidence="4">
    <location>
        <position position="35"/>
    </location>
</feature>
<dbReference type="CDD" id="cd00430">
    <property type="entry name" value="PLPDE_III_AR"/>
    <property type="match status" value="1"/>
</dbReference>
<dbReference type="InterPro" id="IPR029066">
    <property type="entry name" value="PLP-binding_barrel"/>
</dbReference>
<feature type="domain" description="Alanine racemase C-terminal" evidence="7">
    <location>
        <begin position="235"/>
        <end position="359"/>
    </location>
</feature>
<dbReference type="SUPFAM" id="SSF50621">
    <property type="entry name" value="Alanine racemase C-terminal domain-like"/>
    <property type="match status" value="1"/>
</dbReference>